<accession>A0ACC0XZI9</accession>
<name>A0ACC0XZI9_9ROSI</name>
<organism evidence="1 2">
    <name type="scientific">Pistacia integerrima</name>
    <dbReference type="NCBI Taxonomy" id="434235"/>
    <lineage>
        <taxon>Eukaryota</taxon>
        <taxon>Viridiplantae</taxon>
        <taxon>Streptophyta</taxon>
        <taxon>Embryophyta</taxon>
        <taxon>Tracheophyta</taxon>
        <taxon>Spermatophyta</taxon>
        <taxon>Magnoliopsida</taxon>
        <taxon>eudicotyledons</taxon>
        <taxon>Gunneridae</taxon>
        <taxon>Pentapetalae</taxon>
        <taxon>rosids</taxon>
        <taxon>malvids</taxon>
        <taxon>Sapindales</taxon>
        <taxon>Anacardiaceae</taxon>
        <taxon>Pistacia</taxon>
    </lineage>
</organism>
<proteinExistence type="predicted"/>
<dbReference type="EMBL" id="CM047745">
    <property type="protein sequence ID" value="KAJ0025860.1"/>
    <property type="molecule type" value="Genomic_DNA"/>
</dbReference>
<gene>
    <name evidence="1" type="ORF">Pint_07487</name>
</gene>
<evidence type="ECO:0000313" key="2">
    <source>
        <dbReference type="Proteomes" id="UP001163603"/>
    </source>
</evidence>
<comment type="caution">
    <text evidence="1">The sequence shown here is derived from an EMBL/GenBank/DDBJ whole genome shotgun (WGS) entry which is preliminary data.</text>
</comment>
<evidence type="ECO:0000313" key="1">
    <source>
        <dbReference type="EMBL" id="KAJ0025860.1"/>
    </source>
</evidence>
<reference evidence="2" key="1">
    <citation type="journal article" date="2023" name="G3 (Bethesda)">
        <title>Genome assembly and association tests identify interacting loci associated with vigor, precocity, and sex in interspecific pistachio rootstocks.</title>
        <authorList>
            <person name="Palmer W."/>
            <person name="Jacygrad E."/>
            <person name="Sagayaradj S."/>
            <person name="Cavanaugh K."/>
            <person name="Han R."/>
            <person name="Bertier L."/>
            <person name="Beede B."/>
            <person name="Kafkas S."/>
            <person name="Golino D."/>
            <person name="Preece J."/>
            <person name="Michelmore R."/>
        </authorList>
    </citation>
    <scope>NUCLEOTIDE SEQUENCE [LARGE SCALE GENOMIC DNA]</scope>
</reference>
<protein>
    <submittedName>
        <fullName evidence="1">Uncharacterized protein</fullName>
    </submittedName>
</protein>
<keyword evidence="2" id="KW-1185">Reference proteome</keyword>
<sequence length="133" mass="14839">MSSPSLVYSEFQPNGQAPISCTDKPLTCQIRSNDINVTQFAAPRRLKTYEIPQIVNNSRLAARNAIEAGFDGVETHGAHGYIVDQFMKDQVNDRIDQYGGSLENRCWCALEIVEAVANEIRAEKVHIRLSPFA</sequence>
<dbReference type="Proteomes" id="UP001163603">
    <property type="component" value="Chromosome 10"/>
</dbReference>